<feature type="transmembrane region" description="Helical" evidence="1">
    <location>
        <begin position="59"/>
        <end position="80"/>
    </location>
</feature>
<feature type="transmembrane region" description="Helical" evidence="1">
    <location>
        <begin position="12"/>
        <end position="38"/>
    </location>
</feature>
<evidence type="ECO:0000256" key="1">
    <source>
        <dbReference type="SAM" id="Phobius"/>
    </source>
</evidence>
<reference evidence="2 3" key="1">
    <citation type="submission" date="2015-09" db="EMBL/GenBank/DDBJ databases">
        <title>Trachymyrmex cornetzi WGS genome.</title>
        <authorList>
            <person name="Nygaard S."/>
            <person name="Hu H."/>
            <person name="Boomsma J."/>
            <person name="Zhang G."/>
        </authorList>
    </citation>
    <scope>NUCLEOTIDE SEQUENCE [LARGE SCALE GENOMIC DNA]</scope>
    <source>
        <strain evidence="2">Tcor2-1</strain>
        <tissue evidence="2">Whole body</tissue>
    </source>
</reference>
<keyword evidence="1" id="KW-0472">Membrane</keyword>
<organism evidence="2 3">
    <name type="scientific">Trachymyrmex cornetzi</name>
    <dbReference type="NCBI Taxonomy" id="471704"/>
    <lineage>
        <taxon>Eukaryota</taxon>
        <taxon>Metazoa</taxon>
        <taxon>Ecdysozoa</taxon>
        <taxon>Arthropoda</taxon>
        <taxon>Hexapoda</taxon>
        <taxon>Insecta</taxon>
        <taxon>Pterygota</taxon>
        <taxon>Neoptera</taxon>
        <taxon>Endopterygota</taxon>
        <taxon>Hymenoptera</taxon>
        <taxon>Apocrita</taxon>
        <taxon>Aculeata</taxon>
        <taxon>Formicoidea</taxon>
        <taxon>Formicidae</taxon>
        <taxon>Myrmicinae</taxon>
        <taxon>Trachymyrmex</taxon>
    </lineage>
</organism>
<dbReference type="AlphaFoldDB" id="A0A195DYW8"/>
<proteinExistence type="predicted"/>
<protein>
    <submittedName>
        <fullName evidence="2">Uncharacterized protein</fullName>
    </submittedName>
</protein>
<evidence type="ECO:0000313" key="3">
    <source>
        <dbReference type="Proteomes" id="UP000078492"/>
    </source>
</evidence>
<keyword evidence="3" id="KW-1185">Reference proteome</keyword>
<keyword evidence="1" id="KW-0812">Transmembrane</keyword>
<sequence length="185" mass="20720">GLWTIEPSILSIIGYTVIIPVVSALGIIGNSLILVVHLKAKTYLKGSAYTYLAGRWKQFLYDFYTVLTTSNLITCVPLVFSGLVRGIFRCYEKLIIVCGWFNLQTWLQSIIFGLIAAYLLIANLIMIYLVRRAPQAERDVEIKVKTYAKEIVCGLMIMLVGIVFLFLVGELPTHLASRRSAVSLL</sequence>
<dbReference type="EMBL" id="KQ980050">
    <property type="protein sequence ID" value="KYN18026.1"/>
    <property type="molecule type" value="Genomic_DNA"/>
</dbReference>
<accession>A0A195DYW8</accession>
<keyword evidence="1" id="KW-1133">Transmembrane helix</keyword>
<feature type="non-terminal residue" evidence="2">
    <location>
        <position position="1"/>
    </location>
</feature>
<name>A0A195DYW8_9HYME</name>
<dbReference type="Proteomes" id="UP000078492">
    <property type="component" value="Unassembled WGS sequence"/>
</dbReference>
<evidence type="ECO:0000313" key="2">
    <source>
        <dbReference type="EMBL" id="KYN18026.1"/>
    </source>
</evidence>
<feature type="transmembrane region" description="Helical" evidence="1">
    <location>
        <begin position="151"/>
        <end position="169"/>
    </location>
</feature>
<dbReference type="STRING" id="471704.A0A195DYW8"/>
<feature type="transmembrane region" description="Helical" evidence="1">
    <location>
        <begin position="110"/>
        <end position="130"/>
    </location>
</feature>
<gene>
    <name evidence="2" type="ORF">ALC57_09671</name>
</gene>